<accession>A0A7V4JPF5</accession>
<dbReference type="AlphaFoldDB" id="A0A7V4JPF5"/>
<dbReference type="InterPro" id="IPR001623">
    <property type="entry name" value="DnaJ_domain"/>
</dbReference>
<reference evidence="2" key="1">
    <citation type="journal article" date="2020" name="mSystems">
        <title>Genome- and Community-Level Interaction Insights into Carbon Utilization and Element Cycling Functions of Hydrothermarchaeota in Hydrothermal Sediment.</title>
        <authorList>
            <person name="Zhou Z."/>
            <person name="Liu Y."/>
            <person name="Xu W."/>
            <person name="Pan J."/>
            <person name="Luo Z.H."/>
            <person name="Li M."/>
        </authorList>
    </citation>
    <scope>NUCLEOTIDE SEQUENCE [LARGE SCALE GENOMIC DNA]</scope>
    <source>
        <strain evidence="2">SpSt-711</strain>
    </source>
</reference>
<proteinExistence type="predicted"/>
<dbReference type="EMBL" id="DTEI01000035">
    <property type="protein sequence ID" value="HGU15362.1"/>
    <property type="molecule type" value="Genomic_DNA"/>
</dbReference>
<feature type="domain" description="J" evidence="1">
    <location>
        <begin position="246"/>
        <end position="303"/>
    </location>
</feature>
<name>A0A7V4JPF5_9BACT</name>
<organism evidence="2">
    <name type="scientific">Thermodesulfobacterium geofontis</name>
    <dbReference type="NCBI Taxonomy" id="1295609"/>
    <lineage>
        <taxon>Bacteria</taxon>
        <taxon>Pseudomonadati</taxon>
        <taxon>Thermodesulfobacteriota</taxon>
        <taxon>Thermodesulfobacteria</taxon>
        <taxon>Thermodesulfobacteriales</taxon>
        <taxon>Thermodesulfobacteriaceae</taxon>
        <taxon>Thermodesulfobacterium</taxon>
    </lineage>
</organism>
<gene>
    <name evidence="2" type="ORF">ENU91_01695</name>
</gene>
<dbReference type="SUPFAM" id="SSF46565">
    <property type="entry name" value="Chaperone J-domain"/>
    <property type="match status" value="1"/>
</dbReference>
<evidence type="ECO:0000259" key="1">
    <source>
        <dbReference type="PROSITE" id="PS50076"/>
    </source>
</evidence>
<dbReference type="CDD" id="cd06257">
    <property type="entry name" value="DnaJ"/>
    <property type="match status" value="1"/>
</dbReference>
<dbReference type="InterPro" id="IPR036869">
    <property type="entry name" value="J_dom_sf"/>
</dbReference>
<sequence>MYIARKPVFGHYEYSLKESYYEAPYWKSKTILNLGEFPENYITYYSEVAFFIDLEEKLEELGYKIDQWELEKLFFRFLTPEAQRIILQFTRPRSIKKMRKAFSIKDIHPFDIKRRLVLQFGIAYPEKYMDIPYPFLSELCEKSRDELENYFWDLEDRLTHREKIKYLMAIFGLSYISSRATQEDIDKLFISKFCQILEDENFRMGVNLEELYRNYFCRYIWIYFDMVPFFPKPKEVYFKEREIYFKAFELLGISVEEFKKLSRKELLKIFRKKAKELHPDKGGSHEKFIELRKIFEELLKIKRGE</sequence>
<comment type="caution">
    <text evidence="2">The sequence shown here is derived from an EMBL/GenBank/DDBJ whole genome shotgun (WGS) entry which is preliminary data.</text>
</comment>
<dbReference type="SMART" id="SM00271">
    <property type="entry name" value="DnaJ"/>
    <property type="match status" value="1"/>
</dbReference>
<dbReference type="Gene3D" id="1.10.287.110">
    <property type="entry name" value="DnaJ domain"/>
    <property type="match status" value="1"/>
</dbReference>
<dbReference type="PROSITE" id="PS50076">
    <property type="entry name" value="DNAJ_2"/>
    <property type="match status" value="1"/>
</dbReference>
<evidence type="ECO:0000313" key="2">
    <source>
        <dbReference type="EMBL" id="HGU15362.1"/>
    </source>
</evidence>
<protein>
    <recommendedName>
        <fullName evidence="1">J domain-containing protein</fullName>
    </recommendedName>
</protein>